<accession>A0A7R8VKP9</accession>
<feature type="region of interest" description="Disordered" evidence="1">
    <location>
        <begin position="1"/>
        <end position="22"/>
    </location>
</feature>
<evidence type="ECO:0000256" key="1">
    <source>
        <dbReference type="SAM" id="MobiDB-lite"/>
    </source>
</evidence>
<dbReference type="AlphaFoldDB" id="A0A7R8VKP9"/>
<name>A0A7R8VKP9_TIMDO</name>
<sequence length="143" mass="15943">MRRRQEVEIQNVGDESTDQNNNITMTSEDLLQPGHVVKERWKVLQGLCRRQATGGPSSNHSEVRYVVIPCCLQSYTAHNSPVENGEPGRIVDASNLTCPTRRISSSGVDQSCRILKYSKQDVLARVMVDLTANTPWSSLFLVA</sequence>
<dbReference type="EMBL" id="OA567446">
    <property type="protein sequence ID" value="CAD7200360.1"/>
    <property type="molecule type" value="Genomic_DNA"/>
</dbReference>
<organism evidence="2">
    <name type="scientific">Timema douglasi</name>
    <name type="common">Walking stick</name>
    <dbReference type="NCBI Taxonomy" id="61478"/>
    <lineage>
        <taxon>Eukaryota</taxon>
        <taxon>Metazoa</taxon>
        <taxon>Ecdysozoa</taxon>
        <taxon>Arthropoda</taxon>
        <taxon>Hexapoda</taxon>
        <taxon>Insecta</taxon>
        <taxon>Pterygota</taxon>
        <taxon>Neoptera</taxon>
        <taxon>Polyneoptera</taxon>
        <taxon>Phasmatodea</taxon>
        <taxon>Timematodea</taxon>
        <taxon>Timematoidea</taxon>
        <taxon>Timematidae</taxon>
        <taxon>Timema</taxon>
    </lineage>
</organism>
<protein>
    <submittedName>
        <fullName evidence="2">Uncharacterized protein</fullName>
    </submittedName>
</protein>
<gene>
    <name evidence="2" type="ORF">TDIB3V08_LOCUS6581</name>
</gene>
<proteinExistence type="predicted"/>
<evidence type="ECO:0000313" key="2">
    <source>
        <dbReference type="EMBL" id="CAD7200360.1"/>
    </source>
</evidence>
<reference evidence="2" key="1">
    <citation type="submission" date="2020-11" db="EMBL/GenBank/DDBJ databases">
        <authorList>
            <person name="Tran Van P."/>
        </authorList>
    </citation>
    <scope>NUCLEOTIDE SEQUENCE</scope>
</reference>